<dbReference type="GO" id="GO:0022625">
    <property type="term" value="C:cytosolic large ribosomal subunit"/>
    <property type="evidence" value="ECO:0007669"/>
    <property type="project" value="TreeGrafter"/>
</dbReference>
<comment type="similarity">
    <text evidence="1 5">Belongs to the universal ribosomal protein uL30 family.</text>
</comment>
<dbReference type="Gene3D" id="3.30.1390.20">
    <property type="entry name" value="Ribosomal protein L30, ferredoxin-like fold domain"/>
    <property type="match status" value="1"/>
</dbReference>
<dbReference type="InterPro" id="IPR005996">
    <property type="entry name" value="Ribosomal_uL30_bac-type"/>
</dbReference>
<evidence type="ECO:0000259" key="6">
    <source>
        <dbReference type="Pfam" id="PF00327"/>
    </source>
</evidence>
<dbReference type="PANTHER" id="PTHR15892:SF2">
    <property type="entry name" value="LARGE RIBOSOMAL SUBUNIT PROTEIN UL30M"/>
    <property type="match status" value="1"/>
</dbReference>
<organism evidence="7">
    <name type="scientific">uncultured Chloroflexi bacterium Rifle_16ft_4_minimus_5165</name>
    <dbReference type="NCBI Taxonomy" id="1665076"/>
    <lineage>
        <taxon>Bacteria</taxon>
        <taxon>Bacillati</taxon>
        <taxon>Chloroflexota</taxon>
        <taxon>environmental samples</taxon>
    </lineage>
</organism>
<proteinExistence type="inferred from homology"/>
<evidence type="ECO:0000256" key="3">
    <source>
        <dbReference type="ARBA" id="ARBA00022980"/>
    </source>
</evidence>
<reference evidence="7" key="1">
    <citation type="journal article" date="2015" name="ISME J.">
        <title>Aquifer environment selects for microbial species cohorts in sediment and groundwater.</title>
        <authorList>
            <person name="Hug L.A."/>
            <person name="Thomas B.C."/>
            <person name="Brown C.T."/>
            <person name="Frischkorn K.R."/>
            <person name="Williams K.H."/>
            <person name="Tringe S.G."/>
            <person name="Banfield J.F."/>
        </authorList>
    </citation>
    <scope>NUCLEOTIDE SEQUENCE</scope>
</reference>
<dbReference type="PANTHER" id="PTHR15892">
    <property type="entry name" value="MITOCHONDRIAL RIBOSOMAL PROTEIN L30"/>
    <property type="match status" value="1"/>
</dbReference>
<dbReference type="CDD" id="cd01658">
    <property type="entry name" value="Ribosomal_L30"/>
    <property type="match status" value="1"/>
</dbReference>
<evidence type="ECO:0000256" key="1">
    <source>
        <dbReference type="ARBA" id="ARBA00007594"/>
    </source>
</evidence>
<dbReference type="EMBL" id="KT007038">
    <property type="protein sequence ID" value="AKQ04423.1"/>
    <property type="molecule type" value="Genomic_DNA"/>
</dbReference>
<dbReference type="HAMAP" id="MF_01371_B">
    <property type="entry name" value="Ribosomal_uL30_B"/>
    <property type="match status" value="1"/>
</dbReference>
<dbReference type="GO" id="GO:0003735">
    <property type="term" value="F:structural constituent of ribosome"/>
    <property type="evidence" value="ECO:0007669"/>
    <property type="project" value="InterPro"/>
</dbReference>
<protein>
    <recommendedName>
        <fullName evidence="5">Large ribosomal subunit protein uL30</fullName>
    </recommendedName>
</protein>
<evidence type="ECO:0000256" key="2">
    <source>
        <dbReference type="ARBA" id="ARBA00011838"/>
    </source>
</evidence>
<dbReference type="InterPro" id="IPR016082">
    <property type="entry name" value="Ribosomal_uL30_ferredoxin-like"/>
</dbReference>
<name>A0A0H4T959_9CHLR</name>
<dbReference type="NCBIfam" id="TIGR01308">
    <property type="entry name" value="rpmD_bact"/>
    <property type="match status" value="1"/>
</dbReference>
<dbReference type="GO" id="GO:0006412">
    <property type="term" value="P:translation"/>
    <property type="evidence" value="ECO:0007669"/>
    <property type="project" value="UniProtKB-UniRule"/>
</dbReference>
<dbReference type="PIRSF" id="PIRSF002211">
    <property type="entry name" value="Ribosomal_L30_bac-type"/>
    <property type="match status" value="1"/>
</dbReference>
<dbReference type="AlphaFoldDB" id="A0A0H4T959"/>
<evidence type="ECO:0000256" key="4">
    <source>
        <dbReference type="ARBA" id="ARBA00023274"/>
    </source>
</evidence>
<dbReference type="InterPro" id="IPR036919">
    <property type="entry name" value="Ribo_uL30_ferredoxin-like_sf"/>
</dbReference>
<gene>
    <name evidence="5" type="primary">rpmD</name>
</gene>
<sequence length="66" mass="7260">MAAKKDSGKQLILTLVRSPIGYEESQKKTVRSLGLGRMHASVVREDSPALRGMINKVSHLLKVEEA</sequence>
<keyword evidence="3 5" id="KW-0689">Ribosomal protein</keyword>
<dbReference type="SUPFAM" id="SSF55129">
    <property type="entry name" value="Ribosomal protein L30p/L7e"/>
    <property type="match status" value="1"/>
</dbReference>
<evidence type="ECO:0000256" key="5">
    <source>
        <dbReference type="HAMAP-Rule" id="MF_01371"/>
    </source>
</evidence>
<accession>A0A0H4T959</accession>
<dbReference type="FunFam" id="3.30.1390.20:FF:000001">
    <property type="entry name" value="50S ribosomal protein L30"/>
    <property type="match status" value="1"/>
</dbReference>
<evidence type="ECO:0000313" key="7">
    <source>
        <dbReference type="EMBL" id="AKQ04423.1"/>
    </source>
</evidence>
<feature type="domain" description="Large ribosomal subunit protein uL30-like ferredoxin-like fold" evidence="6">
    <location>
        <begin position="13"/>
        <end position="60"/>
    </location>
</feature>
<comment type="subunit">
    <text evidence="2 5">Part of the 50S ribosomal subunit.</text>
</comment>
<dbReference type="Pfam" id="PF00327">
    <property type="entry name" value="Ribosomal_L30"/>
    <property type="match status" value="1"/>
</dbReference>
<keyword evidence="4 5" id="KW-0687">Ribonucleoprotein</keyword>